<dbReference type="EMBL" id="QSND01000001">
    <property type="protein sequence ID" value="KAA6452724.1"/>
    <property type="molecule type" value="Genomic_DNA"/>
</dbReference>
<sequence length="88" mass="9376">MVKVTELNALKTIFARIQTNGAAIKSLESVGIAVKDVGGEAIPVSEILENLASKWDSLSEAQKQQIGVSSAGMFQNTRLIIVALYSNV</sequence>
<dbReference type="Proteomes" id="UP000324326">
    <property type="component" value="Unassembled WGS sequence"/>
</dbReference>
<evidence type="ECO:0000313" key="1">
    <source>
        <dbReference type="EMBL" id="KAA6452724.1"/>
    </source>
</evidence>
<proteinExistence type="predicted"/>
<dbReference type="NCBIfam" id="TIGR01760">
    <property type="entry name" value="tape_meas_TP901"/>
    <property type="match status" value="1"/>
</dbReference>
<name>A0A5M8S0W8_9BACI</name>
<gene>
    <name evidence="1" type="ORF">DX927_00415</name>
</gene>
<evidence type="ECO:0000313" key="2">
    <source>
        <dbReference type="Proteomes" id="UP000324326"/>
    </source>
</evidence>
<protein>
    <submittedName>
        <fullName evidence="1">Phage tail tape measure protein</fullName>
    </submittedName>
</protein>
<reference evidence="1 2" key="1">
    <citation type="submission" date="2018-08" db="EMBL/GenBank/DDBJ databases">
        <title>Bacillus phenotypic plasticity.</title>
        <authorList>
            <person name="Hurtado E."/>
        </authorList>
    </citation>
    <scope>NUCLEOTIDE SEQUENCE [LARGE SCALE GENOMIC DNA]</scope>
    <source>
        <strain evidence="1 2">427</strain>
    </source>
</reference>
<accession>A0A5M8S0W8</accession>
<comment type="caution">
    <text evidence="1">The sequence shown here is derived from an EMBL/GenBank/DDBJ whole genome shotgun (WGS) entry which is preliminary data.</text>
</comment>
<dbReference type="AlphaFoldDB" id="A0A5M8S0W8"/>
<dbReference type="InterPro" id="IPR010090">
    <property type="entry name" value="Phage_tape_meas"/>
</dbReference>
<organism evidence="1 2">
    <name type="scientific">Bacillus swezeyi</name>
    <dbReference type="NCBI Taxonomy" id="1925020"/>
    <lineage>
        <taxon>Bacteria</taxon>
        <taxon>Bacillati</taxon>
        <taxon>Bacillota</taxon>
        <taxon>Bacilli</taxon>
        <taxon>Bacillales</taxon>
        <taxon>Bacillaceae</taxon>
        <taxon>Bacillus</taxon>
    </lineage>
</organism>